<keyword evidence="3" id="KW-1185">Reference proteome</keyword>
<reference evidence="2" key="1">
    <citation type="submission" date="2023-05" db="EMBL/GenBank/DDBJ databases">
        <title>Nepenthes gracilis genome sequencing.</title>
        <authorList>
            <person name="Fukushima K."/>
        </authorList>
    </citation>
    <scope>NUCLEOTIDE SEQUENCE</scope>
    <source>
        <strain evidence="2">SING2019-196</strain>
    </source>
</reference>
<accession>A0AAD3SQ33</accession>
<dbReference type="EMBL" id="BSYO01000015">
    <property type="protein sequence ID" value="GMH15413.1"/>
    <property type="molecule type" value="Genomic_DNA"/>
</dbReference>
<evidence type="ECO:0000313" key="3">
    <source>
        <dbReference type="Proteomes" id="UP001279734"/>
    </source>
</evidence>
<comment type="caution">
    <text evidence="2">The sequence shown here is derived from an EMBL/GenBank/DDBJ whole genome shotgun (WGS) entry which is preliminary data.</text>
</comment>
<gene>
    <name evidence="2" type="ORF">Nepgr_017254</name>
</gene>
<evidence type="ECO:0000313" key="2">
    <source>
        <dbReference type="EMBL" id="GMH15413.1"/>
    </source>
</evidence>
<organism evidence="2 3">
    <name type="scientific">Nepenthes gracilis</name>
    <name type="common">Slender pitcher plant</name>
    <dbReference type="NCBI Taxonomy" id="150966"/>
    <lineage>
        <taxon>Eukaryota</taxon>
        <taxon>Viridiplantae</taxon>
        <taxon>Streptophyta</taxon>
        <taxon>Embryophyta</taxon>
        <taxon>Tracheophyta</taxon>
        <taxon>Spermatophyta</taxon>
        <taxon>Magnoliopsida</taxon>
        <taxon>eudicotyledons</taxon>
        <taxon>Gunneridae</taxon>
        <taxon>Pentapetalae</taxon>
        <taxon>Caryophyllales</taxon>
        <taxon>Nepenthaceae</taxon>
        <taxon>Nepenthes</taxon>
    </lineage>
</organism>
<name>A0AAD3SQ33_NEPGR</name>
<dbReference type="AlphaFoldDB" id="A0AAD3SQ33"/>
<dbReference type="Proteomes" id="UP001279734">
    <property type="component" value="Unassembled WGS sequence"/>
</dbReference>
<evidence type="ECO:0000256" key="1">
    <source>
        <dbReference type="SAM" id="MobiDB-lite"/>
    </source>
</evidence>
<feature type="region of interest" description="Disordered" evidence="1">
    <location>
        <begin position="63"/>
        <end position="92"/>
    </location>
</feature>
<sequence>MNCSSNFSSSDCENRKVIKEGQSAIKRKTLDLDLSISLLPKGDIDQAGKNKIDSSLSLSLCPPSSSELNKMTEGDGSRKRARTTSSGLDLTL</sequence>
<protein>
    <submittedName>
        <fullName evidence="2">Uncharacterized protein</fullName>
    </submittedName>
</protein>
<proteinExistence type="predicted"/>
<feature type="compositionally biased region" description="Polar residues" evidence="1">
    <location>
        <begin position="83"/>
        <end position="92"/>
    </location>
</feature>